<dbReference type="Pfam" id="PF00528">
    <property type="entry name" value="BPD_transp_1"/>
    <property type="match status" value="1"/>
</dbReference>
<dbReference type="InterPro" id="IPR000515">
    <property type="entry name" value="MetI-like"/>
</dbReference>
<dbReference type="InterPro" id="IPR035906">
    <property type="entry name" value="MetI-like_sf"/>
</dbReference>
<name>A0A161QDR2_9BACI</name>
<feature type="transmembrane region" description="Helical" evidence="7">
    <location>
        <begin position="226"/>
        <end position="246"/>
    </location>
</feature>
<keyword evidence="2 7" id="KW-0813">Transport</keyword>
<dbReference type="GO" id="GO:0055085">
    <property type="term" value="P:transmembrane transport"/>
    <property type="evidence" value="ECO:0007669"/>
    <property type="project" value="InterPro"/>
</dbReference>
<dbReference type="SUPFAM" id="SSF161098">
    <property type="entry name" value="MetI-like"/>
    <property type="match status" value="1"/>
</dbReference>
<evidence type="ECO:0000256" key="1">
    <source>
        <dbReference type="ARBA" id="ARBA00004651"/>
    </source>
</evidence>
<evidence type="ECO:0000313" key="10">
    <source>
        <dbReference type="EMBL" id="KYG26587.1"/>
    </source>
</evidence>
<feature type="transmembrane region" description="Helical" evidence="7">
    <location>
        <begin position="176"/>
        <end position="199"/>
    </location>
</feature>
<reference evidence="10" key="1">
    <citation type="submission" date="2016-02" db="EMBL/GenBank/DDBJ databases">
        <title>Genome sequence of Bacillus trypoxylicola KCTC 13244(T).</title>
        <authorList>
            <person name="Jeong H."/>
            <person name="Park S.-H."/>
            <person name="Choi S.-K."/>
        </authorList>
    </citation>
    <scope>NUCLEOTIDE SEQUENCE [LARGE SCALE GENOMIC DNA]</scope>
    <source>
        <strain evidence="10">KCTC 13244</strain>
    </source>
</reference>
<feature type="transmembrane region" description="Helical" evidence="7">
    <location>
        <begin position="127"/>
        <end position="145"/>
    </location>
</feature>
<dbReference type="AlphaFoldDB" id="A0A161QDR2"/>
<keyword evidence="5 7" id="KW-1133">Transmembrane helix</keyword>
<evidence type="ECO:0000256" key="2">
    <source>
        <dbReference type="ARBA" id="ARBA00022448"/>
    </source>
</evidence>
<keyword evidence="3" id="KW-1003">Cell membrane</keyword>
<dbReference type="PANTHER" id="PTHR30193:SF1">
    <property type="entry name" value="ABC TRANSPORTER PERMEASE PROTEIN YESP-RELATED"/>
    <property type="match status" value="1"/>
</dbReference>
<feature type="region of interest" description="Disordered" evidence="8">
    <location>
        <begin position="1"/>
        <end position="21"/>
    </location>
</feature>
<dbReference type="Proteomes" id="UP000075806">
    <property type="component" value="Unassembled WGS sequence"/>
</dbReference>
<evidence type="ECO:0000256" key="7">
    <source>
        <dbReference type="RuleBase" id="RU363032"/>
    </source>
</evidence>
<evidence type="ECO:0000256" key="3">
    <source>
        <dbReference type="ARBA" id="ARBA00022475"/>
    </source>
</evidence>
<dbReference type="RefSeq" id="WP_045480825.1">
    <property type="nucleotide sequence ID" value="NZ_LTAO01000038.1"/>
</dbReference>
<gene>
    <name evidence="10" type="ORF">AZF04_12310</name>
</gene>
<evidence type="ECO:0000259" key="9">
    <source>
        <dbReference type="PROSITE" id="PS50928"/>
    </source>
</evidence>
<feature type="transmembrane region" description="Helical" evidence="7">
    <location>
        <begin position="30"/>
        <end position="57"/>
    </location>
</feature>
<keyword evidence="11" id="KW-1185">Reference proteome</keyword>
<dbReference type="SUPFAM" id="SSF160964">
    <property type="entry name" value="MalF N-terminal region-like"/>
    <property type="match status" value="1"/>
</dbReference>
<evidence type="ECO:0000256" key="6">
    <source>
        <dbReference type="ARBA" id="ARBA00023136"/>
    </source>
</evidence>
<proteinExistence type="inferred from homology"/>
<feature type="transmembrane region" description="Helical" evidence="7">
    <location>
        <begin position="283"/>
        <end position="302"/>
    </location>
</feature>
<comment type="caution">
    <text evidence="10">The sequence shown here is derived from an EMBL/GenBank/DDBJ whole genome shotgun (WGS) entry which is preliminary data.</text>
</comment>
<dbReference type="PROSITE" id="PS50928">
    <property type="entry name" value="ABC_TM1"/>
    <property type="match status" value="1"/>
</dbReference>
<feature type="transmembrane region" description="Helical" evidence="7">
    <location>
        <begin position="252"/>
        <end position="271"/>
    </location>
</feature>
<dbReference type="PANTHER" id="PTHR30193">
    <property type="entry name" value="ABC TRANSPORTER PERMEASE PROTEIN"/>
    <property type="match status" value="1"/>
</dbReference>
<comment type="subcellular location">
    <subcellularLocation>
        <location evidence="1 7">Cell membrane</location>
        <topology evidence="1 7">Multi-pass membrane protein</topology>
    </subcellularLocation>
</comment>
<evidence type="ECO:0000256" key="4">
    <source>
        <dbReference type="ARBA" id="ARBA00022692"/>
    </source>
</evidence>
<dbReference type="InterPro" id="IPR051393">
    <property type="entry name" value="ABC_transporter_permease"/>
</dbReference>
<keyword evidence="6 7" id="KW-0472">Membrane</keyword>
<comment type="similarity">
    <text evidence="7">Belongs to the binding-protein-dependent transport system permease family.</text>
</comment>
<evidence type="ECO:0000256" key="5">
    <source>
        <dbReference type="ARBA" id="ARBA00022989"/>
    </source>
</evidence>
<dbReference type="STRING" id="519424.AZF04_12310"/>
<protein>
    <submittedName>
        <fullName evidence="10">ABC transporter permease</fullName>
    </submittedName>
</protein>
<dbReference type="Gene3D" id="1.10.3720.10">
    <property type="entry name" value="MetI-like"/>
    <property type="match status" value="1"/>
</dbReference>
<evidence type="ECO:0000256" key="8">
    <source>
        <dbReference type="SAM" id="MobiDB-lite"/>
    </source>
</evidence>
<feature type="domain" description="ABC transmembrane type-1" evidence="9">
    <location>
        <begin position="90"/>
        <end position="301"/>
    </location>
</feature>
<dbReference type="GO" id="GO:0005886">
    <property type="term" value="C:plasma membrane"/>
    <property type="evidence" value="ECO:0007669"/>
    <property type="project" value="UniProtKB-SubCell"/>
</dbReference>
<organism evidence="10 11">
    <name type="scientific">Alkalihalobacillus trypoxylicola</name>
    <dbReference type="NCBI Taxonomy" id="519424"/>
    <lineage>
        <taxon>Bacteria</taxon>
        <taxon>Bacillati</taxon>
        <taxon>Bacillota</taxon>
        <taxon>Bacilli</taxon>
        <taxon>Bacillales</taxon>
        <taxon>Bacillaceae</taxon>
        <taxon>Alkalihalobacillus</taxon>
    </lineage>
</organism>
<keyword evidence="4 7" id="KW-0812">Transmembrane</keyword>
<feature type="transmembrane region" description="Helical" evidence="7">
    <location>
        <begin position="92"/>
        <end position="115"/>
    </location>
</feature>
<dbReference type="EMBL" id="LTAO01000038">
    <property type="protein sequence ID" value="KYG26587.1"/>
    <property type="molecule type" value="Genomic_DNA"/>
</dbReference>
<dbReference type="CDD" id="cd06261">
    <property type="entry name" value="TM_PBP2"/>
    <property type="match status" value="1"/>
</dbReference>
<evidence type="ECO:0000313" key="11">
    <source>
        <dbReference type="Proteomes" id="UP000075806"/>
    </source>
</evidence>
<sequence>MKENNAVSTEKSEPFEKTKQQKRKELKQNLTGYAIISPWLIGFLLLIVGPMIASLYLSFTNYDMLSAASWVGLDNYKNILTSDPRFMQALKVTLVFVFISTPLKLIFALLLAMLFNTGRKGTGLFTTIYYIPSIIGGSVAIAVVWKQLFGRNGAMNEIMATLGLPTMNWIGNPDTALSVLIILVIWQFGSPMIIFLAGLRQIPAELYEAASVDGAGRFRQFMKITLPMLTPVIFFNLIMQTIGGFMTFTQSYLITGGGPLDATLFYAVYLYEVAFEYLRMGYASAMAWILLILIGVITLILFKTSNLWVHYESDGGK</sequence>
<accession>A0A161QDR2</accession>
<feature type="compositionally biased region" description="Basic and acidic residues" evidence="8">
    <location>
        <begin position="10"/>
        <end position="19"/>
    </location>
</feature>